<accession>A0A7J9S050</accession>
<protein>
    <submittedName>
        <fullName evidence="1">Uncharacterized protein</fullName>
    </submittedName>
</protein>
<dbReference type="RefSeq" id="WP_183546870.1">
    <property type="nucleotide sequence ID" value="NZ_JACHIQ010000002.1"/>
</dbReference>
<comment type="caution">
    <text evidence="1">The sequence shown here is derived from an EMBL/GenBank/DDBJ whole genome shotgun (WGS) entry which is preliminary data.</text>
</comment>
<proteinExistence type="predicted"/>
<dbReference type="AlphaFoldDB" id="A0A7J9S050"/>
<dbReference type="Proteomes" id="UP000584706">
    <property type="component" value="Unassembled WGS sequence"/>
</dbReference>
<gene>
    <name evidence="1" type="ORF">HNP97_001351</name>
</gene>
<evidence type="ECO:0000313" key="2">
    <source>
        <dbReference type="Proteomes" id="UP000584706"/>
    </source>
</evidence>
<organism evidence="1 2">
    <name type="scientific">Methanococcus maripaludis</name>
    <name type="common">Methanococcus deltae</name>
    <dbReference type="NCBI Taxonomy" id="39152"/>
    <lineage>
        <taxon>Archaea</taxon>
        <taxon>Methanobacteriati</taxon>
        <taxon>Methanobacteriota</taxon>
        <taxon>Methanomada group</taxon>
        <taxon>Methanococci</taxon>
        <taxon>Methanococcales</taxon>
        <taxon>Methanococcaceae</taxon>
        <taxon>Methanococcus</taxon>
    </lineage>
</organism>
<dbReference type="EMBL" id="JACHIQ010000002">
    <property type="protein sequence ID" value="MBB6067841.1"/>
    <property type="molecule type" value="Genomic_DNA"/>
</dbReference>
<name>A0A7J9S050_METMI</name>
<sequence>MQEVFCARCGKTLKNPVWVDGKPYGKKCVENLGLPLRSRRPVSKRVQMLLKKLLKKADTYPISPKRPRKALADQFIRHWKVENFPFQKVQGV</sequence>
<reference evidence="1 2" key="1">
    <citation type="submission" date="2020-08" db="EMBL/GenBank/DDBJ databases">
        <title>Genomic Encyclopedia of Type Strains, Phase IV (KMG-V): Genome sequencing to study the core and pangenomes of soil and plant-associated prokaryotes.</title>
        <authorList>
            <person name="Whitman W."/>
        </authorList>
    </citation>
    <scope>NUCLEOTIDE SEQUENCE [LARGE SCALE GENOMIC DNA]</scope>
    <source>
        <strain evidence="1 2">DSM 7078</strain>
    </source>
</reference>
<evidence type="ECO:0000313" key="1">
    <source>
        <dbReference type="EMBL" id="MBB6067841.1"/>
    </source>
</evidence>